<dbReference type="GO" id="GO:0003723">
    <property type="term" value="F:RNA binding"/>
    <property type="evidence" value="ECO:0007669"/>
    <property type="project" value="InterPro"/>
</dbReference>
<dbReference type="EMBL" id="JABEZZ010000006">
    <property type="protein sequence ID" value="MBA0587509.1"/>
    <property type="molecule type" value="Genomic_DNA"/>
</dbReference>
<proteinExistence type="predicted"/>
<comment type="caution">
    <text evidence="1">The sequence shown here is derived from an EMBL/GenBank/DDBJ whole genome shotgun (WGS) entry which is preliminary data.</text>
</comment>
<dbReference type="Gene3D" id="1.25.40.10">
    <property type="entry name" value="Tetratricopeptide repeat domain"/>
    <property type="match status" value="1"/>
</dbReference>
<protein>
    <submittedName>
        <fullName evidence="1">Uncharacterized protein</fullName>
    </submittedName>
</protein>
<evidence type="ECO:0000313" key="1">
    <source>
        <dbReference type="EMBL" id="MBA0587509.1"/>
    </source>
</evidence>
<sequence>MNGCTPNQSSFTSALNLSSGLEALDKAKELIAIVIVRSLDSNVFVGNSLVVLYTVCRNTNDAGAAFYNVGEKNIVSWNSVIMDVHSMVKVCWFSHSLSK</sequence>
<dbReference type="Proteomes" id="UP000593578">
    <property type="component" value="Unassembled WGS sequence"/>
</dbReference>
<accession>A0A7J8PE02</accession>
<dbReference type="GO" id="GO:0009451">
    <property type="term" value="P:RNA modification"/>
    <property type="evidence" value="ECO:0007669"/>
    <property type="project" value="InterPro"/>
</dbReference>
<organism evidence="1 2">
    <name type="scientific">Gossypium raimondii</name>
    <name type="common">Peruvian cotton</name>
    <name type="synonym">Gossypium klotzschianum subsp. raimondii</name>
    <dbReference type="NCBI Taxonomy" id="29730"/>
    <lineage>
        <taxon>Eukaryota</taxon>
        <taxon>Viridiplantae</taxon>
        <taxon>Streptophyta</taxon>
        <taxon>Embryophyta</taxon>
        <taxon>Tracheophyta</taxon>
        <taxon>Spermatophyta</taxon>
        <taxon>Magnoliopsida</taxon>
        <taxon>eudicotyledons</taxon>
        <taxon>Gunneridae</taxon>
        <taxon>Pentapetalae</taxon>
        <taxon>rosids</taxon>
        <taxon>malvids</taxon>
        <taxon>Malvales</taxon>
        <taxon>Malvaceae</taxon>
        <taxon>Malvoideae</taxon>
        <taxon>Gossypium</taxon>
    </lineage>
</organism>
<dbReference type="PANTHER" id="PTHR47926:SF533">
    <property type="entry name" value="DYW DOMAIN-CONTAINING PROTEIN"/>
    <property type="match status" value="1"/>
</dbReference>
<dbReference type="InterPro" id="IPR046960">
    <property type="entry name" value="PPR_At4g14850-like_plant"/>
</dbReference>
<name>A0A7J8PE02_GOSRA</name>
<dbReference type="InterPro" id="IPR011990">
    <property type="entry name" value="TPR-like_helical_dom_sf"/>
</dbReference>
<dbReference type="PANTHER" id="PTHR47926">
    <property type="entry name" value="PENTATRICOPEPTIDE REPEAT-CONTAINING PROTEIN"/>
    <property type="match status" value="1"/>
</dbReference>
<gene>
    <name evidence="1" type="ORF">Gorai_000637</name>
</gene>
<reference evidence="1 2" key="1">
    <citation type="journal article" date="2019" name="Genome Biol. Evol.">
        <title>Insights into the evolution of the New World diploid cottons (Gossypium, subgenus Houzingenia) based on genome sequencing.</title>
        <authorList>
            <person name="Grover C.E."/>
            <person name="Arick M.A. 2nd"/>
            <person name="Thrash A."/>
            <person name="Conover J.L."/>
            <person name="Sanders W.S."/>
            <person name="Peterson D.G."/>
            <person name="Frelichowski J.E."/>
            <person name="Scheffler J.A."/>
            <person name="Scheffler B.E."/>
            <person name="Wendel J.F."/>
        </authorList>
    </citation>
    <scope>NUCLEOTIDE SEQUENCE [LARGE SCALE GENOMIC DNA]</scope>
    <source>
        <strain evidence="1">8</strain>
        <tissue evidence="1">Leaf</tissue>
    </source>
</reference>
<evidence type="ECO:0000313" key="2">
    <source>
        <dbReference type="Proteomes" id="UP000593578"/>
    </source>
</evidence>
<dbReference type="AlphaFoldDB" id="A0A7J8PE02"/>